<keyword evidence="6 7" id="KW-0472">Membrane</keyword>
<feature type="transmembrane region" description="Helical" evidence="7">
    <location>
        <begin position="103"/>
        <end position="126"/>
    </location>
</feature>
<name>A0ABY8F9E9_9HYPH</name>
<keyword evidence="2 7" id="KW-0813">Transport</keyword>
<dbReference type="InterPro" id="IPR035906">
    <property type="entry name" value="MetI-like_sf"/>
</dbReference>
<feature type="transmembrane region" description="Helical" evidence="7">
    <location>
        <begin position="7"/>
        <end position="28"/>
    </location>
</feature>
<dbReference type="Pfam" id="PF00528">
    <property type="entry name" value="BPD_transp_1"/>
    <property type="match status" value="1"/>
</dbReference>
<feature type="transmembrane region" description="Helical" evidence="7">
    <location>
        <begin position="271"/>
        <end position="292"/>
    </location>
</feature>
<gene>
    <name evidence="9" type="ORF">K1718_00495</name>
</gene>
<accession>A0ABY8F9E9</accession>
<dbReference type="PROSITE" id="PS50928">
    <property type="entry name" value="ABC_TM1"/>
    <property type="match status" value="1"/>
</dbReference>
<dbReference type="Gene3D" id="1.10.3720.10">
    <property type="entry name" value="MetI-like"/>
    <property type="match status" value="1"/>
</dbReference>
<comment type="similarity">
    <text evidence="7">Belongs to the binding-protein-dependent transport system permease family.</text>
</comment>
<dbReference type="CDD" id="cd06261">
    <property type="entry name" value="TM_PBP2"/>
    <property type="match status" value="1"/>
</dbReference>
<keyword evidence="3" id="KW-1003">Cell membrane</keyword>
<evidence type="ECO:0000313" key="10">
    <source>
        <dbReference type="Proteomes" id="UP001209803"/>
    </source>
</evidence>
<dbReference type="PANTHER" id="PTHR43005:SF1">
    <property type="entry name" value="SPERMIDINE_PUTRESCINE TRANSPORT SYSTEM PERMEASE PROTEIN"/>
    <property type="match status" value="1"/>
</dbReference>
<comment type="subcellular location">
    <subcellularLocation>
        <location evidence="1 7">Cell membrane</location>
        <topology evidence="1 7">Multi-pass membrane protein</topology>
    </subcellularLocation>
</comment>
<evidence type="ECO:0000256" key="5">
    <source>
        <dbReference type="ARBA" id="ARBA00022989"/>
    </source>
</evidence>
<keyword evidence="10" id="KW-1185">Reference proteome</keyword>
<evidence type="ECO:0000256" key="4">
    <source>
        <dbReference type="ARBA" id="ARBA00022692"/>
    </source>
</evidence>
<feature type="transmembrane region" description="Helical" evidence="7">
    <location>
        <begin position="72"/>
        <end position="91"/>
    </location>
</feature>
<evidence type="ECO:0000256" key="1">
    <source>
        <dbReference type="ARBA" id="ARBA00004651"/>
    </source>
</evidence>
<dbReference type="EMBL" id="CP120863">
    <property type="protein sequence ID" value="WFE89870.1"/>
    <property type="molecule type" value="Genomic_DNA"/>
</dbReference>
<evidence type="ECO:0000256" key="3">
    <source>
        <dbReference type="ARBA" id="ARBA00022475"/>
    </source>
</evidence>
<dbReference type="SUPFAM" id="SSF161098">
    <property type="entry name" value="MetI-like"/>
    <property type="match status" value="1"/>
</dbReference>
<keyword evidence="4 7" id="KW-0812">Transmembrane</keyword>
<sequence length="299" mass="33268">MNEKNIFCYVMVAPALAITIVLGVYPMIDTMLISFQSYDLLTLQNEGTRWIGLDNYREILANEKFLQTISQTVIFTVLAVGISVAMGLFLAQIVNAEFRGRSVLRTIILSPWFVPPVVASAIWLWLLETNTSPINSILLDAGLIERKIRFLTDSDTIGPFSIPMLSIVAVRCWNGLPIIIIFLLAGLQSIPKSLYEAAEMDGGGVWAKFRYVTLPMLQPVLMVLFALLFLGGFGHFEMNYIMTGGGPRNLTNVLAVWTYQEGFQFLRYGKAAAAGGIVLVMCSIISVFYLWAQSKDNRS</sequence>
<feature type="transmembrane region" description="Helical" evidence="7">
    <location>
        <begin position="160"/>
        <end position="185"/>
    </location>
</feature>
<dbReference type="PANTHER" id="PTHR43005">
    <property type="entry name" value="BLR7065 PROTEIN"/>
    <property type="match status" value="1"/>
</dbReference>
<feature type="transmembrane region" description="Helical" evidence="7">
    <location>
        <begin position="216"/>
        <end position="236"/>
    </location>
</feature>
<protein>
    <submittedName>
        <fullName evidence="9">Sugar ABC transporter permease</fullName>
    </submittedName>
</protein>
<evidence type="ECO:0000313" key="9">
    <source>
        <dbReference type="EMBL" id="WFE89870.1"/>
    </source>
</evidence>
<dbReference type="InterPro" id="IPR000515">
    <property type="entry name" value="MetI-like"/>
</dbReference>
<evidence type="ECO:0000256" key="7">
    <source>
        <dbReference type="RuleBase" id="RU363032"/>
    </source>
</evidence>
<proteinExistence type="inferred from homology"/>
<evidence type="ECO:0000259" key="8">
    <source>
        <dbReference type="PROSITE" id="PS50928"/>
    </source>
</evidence>
<dbReference type="Proteomes" id="UP001209803">
    <property type="component" value="Chromosome"/>
</dbReference>
<feature type="domain" description="ABC transmembrane type-1" evidence="8">
    <location>
        <begin position="69"/>
        <end position="289"/>
    </location>
</feature>
<dbReference type="RefSeq" id="WP_265680105.1">
    <property type="nucleotide sequence ID" value="NZ_CP120863.1"/>
</dbReference>
<keyword evidence="5 7" id="KW-1133">Transmembrane helix</keyword>
<reference evidence="9 10" key="1">
    <citation type="submission" date="2023-03" db="EMBL/GenBank/DDBJ databases">
        <title>Roseibium porphyridii sp. nov. and Roseibium rhodosorbium sp. nov. isolated from marine algae, Porphyridium cruentum and Rhodosorus marinus, respectively.</title>
        <authorList>
            <person name="Lee M.W."/>
            <person name="Choi B.J."/>
            <person name="Lee J.K."/>
            <person name="Choi D.G."/>
            <person name="Baek J.H."/>
            <person name="Bayburt H."/>
            <person name="Kim J.M."/>
            <person name="Han D.M."/>
            <person name="Kim K.H."/>
            <person name="Jeon C.O."/>
        </authorList>
    </citation>
    <scope>NUCLEOTIDE SEQUENCE [LARGE SCALE GENOMIC DNA]</scope>
    <source>
        <strain evidence="9 10">KMA01</strain>
    </source>
</reference>
<evidence type="ECO:0000256" key="2">
    <source>
        <dbReference type="ARBA" id="ARBA00022448"/>
    </source>
</evidence>
<evidence type="ECO:0000256" key="6">
    <source>
        <dbReference type="ARBA" id="ARBA00023136"/>
    </source>
</evidence>
<organism evidence="9 10">
    <name type="scientific">Roseibium porphyridii</name>
    <dbReference type="NCBI Taxonomy" id="2866279"/>
    <lineage>
        <taxon>Bacteria</taxon>
        <taxon>Pseudomonadati</taxon>
        <taxon>Pseudomonadota</taxon>
        <taxon>Alphaproteobacteria</taxon>
        <taxon>Hyphomicrobiales</taxon>
        <taxon>Stappiaceae</taxon>
        <taxon>Roseibium</taxon>
    </lineage>
</organism>